<comment type="caution">
    <text evidence="3">The sequence shown here is derived from an EMBL/GenBank/DDBJ whole genome shotgun (WGS) entry which is preliminary data.</text>
</comment>
<dbReference type="SUPFAM" id="SSF50952">
    <property type="entry name" value="Soluble quinoprotein glucose dehydrogenase"/>
    <property type="match status" value="1"/>
</dbReference>
<feature type="region of interest" description="Disordered" evidence="1">
    <location>
        <begin position="33"/>
        <end position="58"/>
    </location>
</feature>
<dbReference type="PANTHER" id="PTHR19328">
    <property type="entry name" value="HEDGEHOG-INTERACTING PROTEIN"/>
    <property type="match status" value="1"/>
</dbReference>
<evidence type="ECO:0000259" key="2">
    <source>
        <dbReference type="Pfam" id="PF22807"/>
    </source>
</evidence>
<accession>A0A176VNN7</accession>
<proteinExistence type="predicted"/>
<reference evidence="3" key="1">
    <citation type="submission" date="2016-03" db="EMBL/GenBank/DDBJ databases">
        <title>Mechanisms controlling the formation of the plant cell surface in tip-growing cells are functionally conserved among land plants.</title>
        <authorList>
            <person name="Honkanen S."/>
            <person name="Jones V.A."/>
            <person name="Morieri G."/>
            <person name="Champion C."/>
            <person name="Hetherington A.J."/>
            <person name="Kelly S."/>
            <person name="Saint-Marcoux D."/>
            <person name="Proust H."/>
            <person name="Prescott H."/>
            <person name="Dolan L."/>
        </authorList>
    </citation>
    <scope>NUCLEOTIDE SEQUENCE [LARGE SCALE GENOMIC DNA]</scope>
    <source>
        <tissue evidence="3">Whole gametophyte</tissue>
    </source>
</reference>
<evidence type="ECO:0000256" key="1">
    <source>
        <dbReference type="SAM" id="MobiDB-lite"/>
    </source>
</evidence>
<feature type="domain" description="Pyrroloquinoline quinone-dependent pyranose dehydrogenase beta-propeller" evidence="2">
    <location>
        <begin position="100"/>
        <end position="499"/>
    </location>
</feature>
<dbReference type="AlphaFoldDB" id="A0A176VNN7"/>
<keyword evidence="4" id="KW-1185">Reference proteome</keyword>
<dbReference type="InterPro" id="IPR011041">
    <property type="entry name" value="Quinoprot_gluc/sorb_DH_b-prop"/>
</dbReference>
<protein>
    <recommendedName>
        <fullName evidence="2">Pyrroloquinoline quinone-dependent pyranose dehydrogenase beta-propeller domain-containing protein</fullName>
    </recommendedName>
</protein>
<dbReference type="InterPro" id="IPR011042">
    <property type="entry name" value="6-blade_b-propeller_TolB-like"/>
</dbReference>
<dbReference type="EMBL" id="LVLJ01003243">
    <property type="protein sequence ID" value="OAE22267.1"/>
    <property type="molecule type" value="Genomic_DNA"/>
</dbReference>
<name>A0A176VNN7_MARPO</name>
<sequence>MNSRLPSAVQAQHTEGILKSLERVFFDEQELASGQNVSMPPAQKHETKSKNPNKRPAAGSKACFCTRHSMMDRAGFLWCSILLVGVANLHSAAGEGFITSPFQADVWASNVTTARGLEIDEAGDVLVVSRGAGIVALWEDADGRVDRTLIVNNENLTHGITIHGRYLYASSGDVVWRWSYTAGRRRVESAPQVVVRNIQNDEDGNSVRGNHFTRTLAAADGILYVSVGSIGNVDSNSYRARLRSFDLERIPAGGHDFADGAVFADGLRNEVGLAFDARGRLWGVENGADELVRDDLGGDIHNDNPGEEMNLFDGPPGSHYGYPYCWTEYNLPNGTGQGRGSQWAWPTLINSTITDSWCRNASNNRPPETVMQAHSAPLGVTFFSGANCGGRLPASDARNNETLYAFGCEYAGDAFVALHGSWNRDVAVGYKVVRIKIDPSSGLPVAGSAAVQDIFGQVSPESTCGTPAGVVCIRPVDLKFTRGGALLVTADASGEIYRIVQSSNSSSSITVDTPSPSPSPMGSSATRVALLSTCSVLLATVLSSLLLA</sequence>
<dbReference type="PANTHER" id="PTHR19328:SF53">
    <property type="entry name" value="MEMBRANE PROTEIN"/>
    <property type="match status" value="1"/>
</dbReference>
<organism evidence="3 4">
    <name type="scientific">Marchantia polymorpha subsp. ruderalis</name>
    <dbReference type="NCBI Taxonomy" id="1480154"/>
    <lineage>
        <taxon>Eukaryota</taxon>
        <taxon>Viridiplantae</taxon>
        <taxon>Streptophyta</taxon>
        <taxon>Embryophyta</taxon>
        <taxon>Marchantiophyta</taxon>
        <taxon>Marchantiopsida</taxon>
        <taxon>Marchantiidae</taxon>
        <taxon>Marchantiales</taxon>
        <taxon>Marchantiaceae</taxon>
        <taxon>Marchantia</taxon>
    </lineage>
</organism>
<dbReference type="Proteomes" id="UP000077202">
    <property type="component" value="Unassembled WGS sequence"/>
</dbReference>
<evidence type="ECO:0000313" key="4">
    <source>
        <dbReference type="Proteomes" id="UP000077202"/>
    </source>
</evidence>
<gene>
    <name evidence="3" type="ORF">AXG93_3491s1060</name>
</gene>
<dbReference type="InterPro" id="IPR054539">
    <property type="entry name" value="Beta-prop_PDH"/>
</dbReference>
<dbReference type="Gene3D" id="2.120.10.30">
    <property type="entry name" value="TolB, C-terminal domain"/>
    <property type="match status" value="1"/>
</dbReference>
<dbReference type="Pfam" id="PF22807">
    <property type="entry name" value="TrAA12"/>
    <property type="match status" value="1"/>
</dbReference>
<evidence type="ECO:0000313" key="3">
    <source>
        <dbReference type="EMBL" id="OAE22267.1"/>
    </source>
</evidence>